<dbReference type="InterPro" id="IPR050093">
    <property type="entry name" value="ABC_SmlMolc_Importer"/>
</dbReference>
<name>A0A084Y4W7_9PROT</name>
<dbReference type="Gene3D" id="3.40.50.300">
    <property type="entry name" value="P-loop containing nucleotide triphosphate hydrolases"/>
    <property type="match status" value="1"/>
</dbReference>
<evidence type="ECO:0000259" key="8">
    <source>
        <dbReference type="PROSITE" id="PS50893"/>
    </source>
</evidence>
<dbReference type="PROSITE" id="PS00211">
    <property type="entry name" value="ABC_TRANSPORTER_1"/>
    <property type="match status" value="1"/>
</dbReference>
<dbReference type="Proteomes" id="UP000019812">
    <property type="component" value="Unassembled WGS sequence"/>
</dbReference>
<keyword evidence="7" id="KW-0472">Membrane</keyword>
<sequence length="235" mass="25946" precursor="true">MLALEGVVFGRSAAFRLTVDSLRVEPGERVTVLGPSGSGKTTLVRLIAGLDLPDRGEIYLEGRPVNRRPPHARPISLLAQDLGLWPHLSALEHVAFARACGRSLRATDADRDLLACVQLADRAAARPHQLSGGERQRLGMARALARRPKLLLLDEPFSNVDPVLAAELHGILDDFHAQWHLTRLQVRHWTFGAPRADERFLVVRGGAIVQDGTWAELRNHPLDPWVERLVSLAAH</sequence>
<dbReference type="PANTHER" id="PTHR42781:SF1">
    <property type="entry name" value="THIAMINE IMPORT ATP-BINDING PROTEIN THIQ"/>
    <property type="match status" value="1"/>
</dbReference>
<keyword evidence="3" id="KW-0997">Cell inner membrane</keyword>
<protein>
    <submittedName>
        <fullName evidence="9">Sulfate/thiosulfate import ATP-binding protein CysA</fullName>
        <ecNumber evidence="9">3.6.3.25</ecNumber>
    </submittedName>
</protein>
<dbReference type="GO" id="GO:0005524">
    <property type="term" value="F:ATP binding"/>
    <property type="evidence" value="ECO:0007669"/>
    <property type="project" value="UniProtKB-KW"/>
</dbReference>
<evidence type="ECO:0000313" key="9">
    <source>
        <dbReference type="EMBL" id="KFB69761.1"/>
    </source>
</evidence>
<comment type="caution">
    <text evidence="9">The sequence shown here is derived from an EMBL/GenBank/DDBJ whole genome shotgun (WGS) entry which is preliminary data.</text>
</comment>
<evidence type="ECO:0000256" key="6">
    <source>
        <dbReference type="ARBA" id="ARBA00022967"/>
    </source>
</evidence>
<dbReference type="GO" id="GO:0016887">
    <property type="term" value="F:ATP hydrolysis activity"/>
    <property type="evidence" value="ECO:0007669"/>
    <property type="project" value="InterPro"/>
</dbReference>
<dbReference type="EMBL" id="JDSS02000007">
    <property type="protein sequence ID" value="KFB69761.1"/>
    <property type="molecule type" value="Genomic_DNA"/>
</dbReference>
<keyword evidence="4" id="KW-0547">Nucleotide-binding</keyword>
<dbReference type="SMART" id="SM00382">
    <property type="entry name" value="AAA"/>
    <property type="match status" value="1"/>
</dbReference>
<evidence type="ECO:0000256" key="2">
    <source>
        <dbReference type="ARBA" id="ARBA00022475"/>
    </source>
</evidence>
<dbReference type="AlphaFoldDB" id="A0A084Y4W7"/>
<dbReference type="InterPro" id="IPR003439">
    <property type="entry name" value="ABC_transporter-like_ATP-bd"/>
</dbReference>
<gene>
    <name evidence="9" type="primary">cysA_2</name>
    <name evidence="9" type="ORF">CAPSK01_000474</name>
</gene>
<feature type="domain" description="ABC transporter" evidence="8">
    <location>
        <begin position="2"/>
        <end position="230"/>
    </location>
</feature>
<organism evidence="9 10">
    <name type="scientific">Candidatus Accumulibacter vicinus</name>
    <dbReference type="NCBI Taxonomy" id="2954382"/>
    <lineage>
        <taxon>Bacteria</taxon>
        <taxon>Pseudomonadati</taxon>
        <taxon>Pseudomonadota</taxon>
        <taxon>Betaproteobacteria</taxon>
        <taxon>Candidatus Accumulibacter</taxon>
    </lineage>
</organism>
<dbReference type="InterPro" id="IPR027417">
    <property type="entry name" value="P-loop_NTPase"/>
</dbReference>
<proteinExistence type="predicted"/>
<keyword evidence="5 9" id="KW-0067">ATP-binding</keyword>
<dbReference type="SUPFAM" id="SSF52540">
    <property type="entry name" value="P-loop containing nucleoside triphosphate hydrolases"/>
    <property type="match status" value="1"/>
</dbReference>
<evidence type="ECO:0000256" key="7">
    <source>
        <dbReference type="ARBA" id="ARBA00023136"/>
    </source>
</evidence>
<accession>A0A084Y4W7</accession>
<evidence type="ECO:0000313" key="10">
    <source>
        <dbReference type="Proteomes" id="UP000019812"/>
    </source>
</evidence>
<dbReference type="STRING" id="1457154.CAPSK01_000474"/>
<keyword evidence="1" id="KW-0813">Transport</keyword>
<keyword evidence="2" id="KW-1003">Cell membrane</keyword>
<dbReference type="RefSeq" id="WP_273702903.1">
    <property type="nucleotide sequence ID" value="NZ_JDSS02000007.1"/>
</dbReference>
<keyword evidence="6" id="KW-1278">Translocase</keyword>
<evidence type="ECO:0000256" key="3">
    <source>
        <dbReference type="ARBA" id="ARBA00022519"/>
    </source>
</evidence>
<dbReference type="Pfam" id="PF00005">
    <property type="entry name" value="ABC_tran"/>
    <property type="match status" value="1"/>
</dbReference>
<keyword evidence="9" id="KW-0378">Hydrolase</keyword>
<dbReference type="EC" id="3.6.3.25" evidence="9"/>
<evidence type="ECO:0000256" key="1">
    <source>
        <dbReference type="ARBA" id="ARBA00022448"/>
    </source>
</evidence>
<dbReference type="InterPro" id="IPR017871">
    <property type="entry name" value="ABC_transporter-like_CS"/>
</dbReference>
<evidence type="ECO:0000256" key="4">
    <source>
        <dbReference type="ARBA" id="ARBA00022741"/>
    </source>
</evidence>
<dbReference type="PANTHER" id="PTHR42781">
    <property type="entry name" value="SPERMIDINE/PUTRESCINE IMPORT ATP-BINDING PROTEIN POTA"/>
    <property type="match status" value="1"/>
</dbReference>
<dbReference type="PROSITE" id="PS50893">
    <property type="entry name" value="ABC_TRANSPORTER_2"/>
    <property type="match status" value="1"/>
</dbReference>
<evidence type="ECO:0000256" key="5">
    <source>
        <dbReference type="ARBA" id="ARBA00022840"/>
    </source>
</evidence>
<reference evidence="9 10" key="1">
    <citation type="submission" date="2014-07" db="EMBL/GenBank/DDBJ databases">
        <title>Expanding our view of genomic diversity in Candidatus Accumulibacter clades.</title>
        <authorList>
            <person name="Skennerton C.T."/>
            <person name="Barr J.J."/>
            <person name="Slater F.R."/>
            <person name="Bond P.L."/>
            <person name="Tyson G.W."/>
        </authorList>
    </citation>
    <scope>NUCLEOTIDE SEQUENCE [LARGE SCALE GENOMIC DNA]</scope>
    <source>
        <strain evidence="10">SK-01</strain>
    </source>
</reference>
<dbReference type="InterPro" id="IPR003593">
    <property type="entry name" value="AAA+_ATPase"/>
</dbReference>